<evidence type="ECO:0000313" key="4">
    <source>
        <dbReference type="EMBL" id="CDK97881.1"/>
    </source>
</evidence>
<dbReference type="EMBL" id="HG794546">
    <property type="protein sequence ID" value="CDK97881.1"/>
    <property type="molecule type" value="Genomic_DNA"/>
</dbReference>
<feature type="domain" description="Tape measure protein N-terminal" evidence="3">
    <location>
        <begin position="96"/>
        <end position="279"/>
    </location>
</feature>
<organism evidence="4 5">
    <name type="scientific">Magnetospirillum gryphiswaldense (strain DSM 6361 / JCM 21280 / NBRC 15271 / MSR-1)</name>
    <dbReference type="NCBI Taxonomy" id="431944"/>
    <lineage>
        <taxon>Bacteria</taxon>
        <taxon>Pseudomonadati</taxon>
        <taxon>Pseudomonadota</taxon>
        <taxon>Alphaproteobacteria</taxon>
        <taxon>Rhodospirillales</taxon>
        <taxon>Rhodospirillaceae</taxon>
        <taxon>Magnetospirillum</taxon>
    </lineage>
</organism>
<dbReference type="Proteomes" id="UP000018922">
    <property type="component" value="Chromosome I"/>
</dbReference>
<evidence type="ECO:0000259" key="3">
    <source>
        <dbReference type="Pfam" id="PF20155"/>
    </source>
</evidence>
<dbReference type="AlphaFoldDB" id="V6F0S9"/>
<evidence type="ECO:0000259" key="2">
    <source>
        <dbReference type="Pfam" id="PF09718"/>
    </source>
</evidence>
<name>V6F0S9_MAGGM</name>
<feature type="domain" description="Bacteriophage tail tape measure C-terminal" evidence="2">
    <location>
        <begin position="740"/>
        <end position="813"/>
    </location>
</feature>
<accession>V6F0S9</accession>
<gene>
    <name evidence="4" type="ordered locus">MGMSRv2__0666</name>
</gene>
<sequence length="999" mass="106587">MATKSVSIRLSLQDGETVRRALLKLGEDGQKALARIEGAAQPASRSLLAINAASQDIQGGMAAFASRLGPIGSVMMALGPAGLAAGAAIGLFGKAMVESTIKVESLEARLKGLVGAAALTETTSYLYAQAQKTGTALETVIGAYSQLAALQKAGIITTGESRALLEGFQSTAIALGASSEQLEQSLFGLAQGLSSGTLRAEELNQIVEPMPGLLQALDRAAGLPSGGFRQMVTQGKVTADFFRDTLITALKGFDAAALESADTAERSFTRMANAWQGFTNAPWLRGILSGGANAGAAALESLTPGTSSLQSRLAALDKRIAELGGAQALDKPLPAGTHSVVVMAVREENEELRRLLAERQVISDDLDEITRKRAGMEAQAKMQRDQIRAEQREPTYVEKLADLKFEVEWQEKLNAARAAGNAEFSRTKAQYDAAKGFRQLEKELFQQGGVYRTPAKEQEIRGLLAREATAKGVGEMSAQAQAEVLGLDIQALGQERLAQAAREGGRAQIDAARAAKVLEFAFKNGGVAVAAYDQALRRIDDAKLQEQKNGLIRSLEQESAANDRLAEAAKGSVSDIILAERTNWLAEQAAKGLTDANGELAQSYARVQKSRASSEAARAIADLEREIDTQVRLAEAVRSSDRNRVRDVTIDNDVAKFARGHKLAEDDPKVDEYRAARSRQYAEAVKDEARQTTLAYDATQRFAEELAKLNEQRASGALSEEAYARRYKELEQDKLAASRDWQDGAIRAVRAYADEATNAAASAERAMSGALRASEDAFVKWATTGKLAGKDLFNSLAEEALRAAWRMAVVTPFFGGAEGGLFGSLLTGIGSYFSGGSGGVQVYDNASNVGPLMSEAPVGGFHSGGMVGGRPTFSRRVDPTLWSGAPRYHAGGILRGERPIIAQDGEGIFTPRQMNNADRLLGAALSRPEAANVQITVHNNAANAEAKAQWSQGGDGRIQIDIFVEEIEGRISRRLSRGEGMAPVLEHRYGLNPAAGSYR</sequence>
<protein>
    <submittedName>
        <fullName evidence="4">Uncharacterized protein</fullName>
    </submittedName>
</protein>
<feature type="coiled-coil region" evidence="1">
    <location>
        <begin position="345"/>
        <end position="393"/>
    </location>
</feature>
<dbReference type="STRING" id="1430440.MGMSRv2__0666"/>
<keyword evidence="5" id="KW-1185">Reference proteome</keyword>
<dbReference type="Pfam" id="PF09718">
    <property type="entry name" value="Tape_meas_lam_C"/>
    <property type="match status" value="1"/>
</dbReference>
<dbReference type="HOGENOM" id="CLU_328381_0_0_5"/>
<dbReference type="InterPro" id="IPR006431">
    <property type="entry name" value="Phage_tape_meas_C"/>
</dbReference>
<evidence type="ECO:0000256" key="1">
    <source>
        <dbReference type="SAM" id="Coils"/>
    </source>
</evidence>
<dbReference type="KEGG" id="mgy:MGMSRv2__0666"/>
<keyword evidence="1" id="KW-0175">Coiled coil</keyword>
<dbReference type="InterPro" id="IPR013491">
    <property type="entry name" value="Tape_meas_N"/>
</dbReference>
<dbReference type="NCBIfam" id="TIGR02675">
    <property type="entry name" value="tape_meas_nterm"/>
    <property type="match status" value="1"/>
</dbReference>
<proteinExistence type="predicted"/>
<reference evidence="4 5" key="1">
    <citation type="journal article" date="2014" name="Genome Announc.">
        <title>Complete genome sequence of Magnetospirillum gryphiswaldense MSR-1.</title>
        <authorList>
            <person name="Wang X."/>
            <person name="Wang Q."/>
            <person name="Zhang W."/>
            <person name="Wang Y."/>
            <person name="Li L."/>
            <person name="Wen T."/>
            <person name="Zhang T."/>
            <person name="Zhang Y."/>
            <person name="Xu J."/>
            <person name="Hu J."/>
            <person name="Li S."/>
            <person name="Liu L."/>
            <person name="Liu J."/>
            <person name="Jiang W."/>
            <person name="Tian J."/>
            <person name="Li Y."/>
            <person name="Schuler D."/>
            <person name="Wang L."/>
            <person name="Li J."/>
        </authorList>
    </citation>
    <scope>NUCLEOTIDE SEQUENCE [LARGE SCALE GENOMIC DNA]</scope>
    <source>
        <strain evidence="5">DSM 6361 / JCM 21280 / NBRC 15271 / MSR-1</strain>
    </source>
</reference>
<evidence type="ECO:0000313" key="5">
    <source>
        <dbReference type="Proteomes" id="UP000018922"/>
    </source>
</evidence>
<dbReference type="eggNOG" id="COG3941">
    <property type="taxonomic scope" value="Bacteria"/>
</dbReference>
<dbReference type="Pfam" id="PF20155">
    <property type="entry name" value="TMP_3"/>
    <property type="match status" value="1"/>
</dbReference>